<feature type="region of interest" description="Disordered" evidence="1">
    <location>
        <begin position="42"/>
        <end position="65"/>
    </location>
</feature>
<comment type="caution">
    <text evidence="2">The sequence shown here is derived from an EMBL/GenBank/DDBJ whole genome shotgun (WGS) entry which is preliminary data.</text>
</comment>
<protein>
    <recommendedName>
        <fullName evidence="4">NADH dehydrogenase [ubiquinone] 1 alpha subcomplex assembly factor 3</fullName>
    </recommendedName>
</protein>
<organism evidence="2 3">
    <name type="scientific">Immersiella caudata</name>
    <dbReference type="NCBI Taxonomy" id="314043"/>
    <lineage>
        <taxon>Eukaryota</taxon>
        <taxon>Fungi</taxon>
        <taxon>Dikarya</taxon>
        <taxon>Ascomycota</taxon>
        <taxon>Pezizomycotina</taxon>
        <taxon>Sordariomycetes</taxon>
        <taxon>Sordariomycetidae</taxon>
        <taxon>Sordariales</taxon>
        <taxon>Lasiosphaeriaceae</taxon>
        <taxon>Immersiella</taxon>
    </lineage>
</organism>
<dbReference type="GO" id="GO:0005743">
    <property type="term" value="C:mitochondrial inner membrane"/>
    <property type="evidence" value="ECO:0007669"/>
    <property type="project" value="TreeGrafter"/>
</dbReference>
<dbReference type="SUPFAM" id="SSF64076">
    <property type="entry name" value="MTH938-like"/>
    <property type="match status" value="1"/>
</dbReference>
<dbReference type="Gene3D" id="3.40.1230.10">
    <property type="entry name" value="MTH938-like"/>
    <property type="match status" value="1"/>
</dbReference>
<evidence type="ECO:0000256" key="1">
    <source>
        <dbReference type="SAM" id="MobiDB-lite"/>
    </source>
</evidence>
<dbReference type="Proteomes" id="UP001175000">
    <property type="component" value="Unassembled WGS sequence"/>
</dbReference>
<keyword evidence="3" id="KW-1185">Reference proteome</keyword>
<dbReference type="PANTHER" id="PTHR21192">
    <property type="entry name" value="NUCLEAR PROTEIN E3-3"/>
    <property type="match status" value="1"/>
</dbReference>
<dbReference type="AlphaFoldDB" id="A0AA39WY12"/>
<name>A0AA39WY12_9PEZI</name>
<dbReference type="PANTHER" id="PTHR21192:SF2">
    <property type="entry name" value="NADH DEHYDROGENASE [UBIQUINONE] 1 ALPHA SUBCOMPLEX ASSEMBLY FACTOR 3"/>
    <property type="match status" value="1"/>
</dbReference>
<dbReference type="Pfam" id="PF04430">
    <property type="entry name" value="DUF498"/>
    <property type="match status" value="1"/>
</dbReference>
<dbReference type="InterPro" id="IPR036748">
    <property type="entry name" value="MTH938-like_sf"/>
</dbReference>
<proteinExistence type="predicted"/>
<gene>
    <name evidence="2" type="ORF">B0T14DRAFT_545080</name>
</gene>
<evidence type="ECO:0000313" key="2">
    <source>
        <dbReference type="EMBL" id="KAK0623636.1"/>
    </source>
</evidence>
<reference evidence="2" key="1">
    <citation type="submission" date="2023-06" db="EMBL/GenBank/DDBJ databases">
        <title>Genome-scale phylogeny and comparative genomics of the fungal order Sordariales.</title>
        <authorList>
            <consortium name="Lawrence Berkeley National Laboratory"/>
            <person name="Hensen N."/>
            <person name="Bonometti L."/>
            <person name="Westerberg I."/>
            <person name="Brannstrom I.O."/>
            <person name="Guillou S."/>
            <person name="Cros-Aarteil S."/>
            <person name="Calhoun S."/>
            <person name="Haridas S."/>
            <person name="Kuo A."/>
            <person name="Mondo S."/>
            <person name="Pangilinan J."/>
            <person name="Riley R."/>
            <person name="Labutti K."/>
            <person name="Andreopoulos B."/>
            <person name="Lipzen A."/>
            <person name="Chen C."/>
            <person name="Yanf M."/>
            <person name="Daum C."/>
            <person name="Ng V."/>
            <person name="Clum A."/>
            <person name="Steindorff A."/>
            <person name="Ohm R."/>
            <person name="Martin F."/>
            <person name="Silar P."/>
            <person name="Natvig D."/>
            <person name="Lalanne C."/>
            <person name="Gautier V."/>
            <person name="Ament-Velasquez S.L."/>
            <person name="Kruys A."/>
            <person name="Hutchinson M.I."/>
            <person name="Powell A.J."/>
            <person name="Barry K."/>
            <person name="Miller A.N."/>
            <person name="Grigoriev I.V."/>
            <person name="Debuchy R."/>
            <person name="Gladieux P."/>
            <person name="Thoren M.H."/>
            <person name="Johannesson H."/>
        </authorList>
    </citation>
    <scope>NUCLEOTIDE SEQUENCE</scope>
    <source>
        <strain evidence="2">CBS 606.72</strain>
    </source>
</reference>
<dbReference type="EMBL" id="JAULSU010000003">
    <property type="protein sequence ID" value="KAK0623636.1"/>
    <property type="molecule type" value="Genomic_DNA"/>
</dbReference>
<dbReference type="InterPro" id="IPR007523">
    <property type="entry name" value="NDUFAF3/AAMDC"/>
</dbReference>
<evidence type="ECO:0008006" key="4">
    <source>
        <dbReference type="Google" id="ProtNLM"/>
    </source>
</evidence>
<dbReference type="GO" id="GO:0032981">
    <property type="term" value="P:mitochondrial respiratory chain complex I assembly"/>
    <property type="evidence" value="ECO:0007669"/>
    <property type="project" value="TreeGrafter"/>
</dbReference>
<accession>A0AA39WY12</accession>
<evidence type="ECO:0000313" key="3">
    <source>
        <dbReference type="Proteomes" id="UP001175000"/>
    </source>
</evidence>
<sequence length="229" mass="24703">MATPTQALRLPCLARSLRRIQPALIAPLRIPFQHAQLARHPLHTSPPSLRKTLAHNKEPVPDQPPQTDFESMDVLGNTPVPATAVTTCLDDGFVLDSGLRIDGGAGALLVGGEAFVWKPWGQGKKLVNGKGQWEVNGETFGLLGVVWPRPDLLILGLGKEMRPISPATRRAISALGVRVEVLDTRNAAAQFNLLATERGVMDVAAALVPVGWVEGKDDQFQGRSMSQTF</sequence>